<evidence type="ECO:0000313" key="1">
    <source>
        <dbReference type="EMBL" id="QZE14483.1"/>
    </source>
</evidence>
<evidence type="ECO:0000313" key="2">
    <source>
        <dbReference type="Proteomes" id="UP000826212"/>
    </source>
</evidence>
<accession>A0AC61NFZ2</accession>
<reference evidence="1" key="1">
    <citation type="submission" date="2021-08" db="EMBL/GenBank/DDBJ databases">
        <title>Novel anaerobic bacterium isolated from sea squirt in East Sea, Republic of Korea.</title>
        <authorList>
            <person name="Nguyen T.H."/>
            <person name="Li Z."/>
            <person name="Lee Y.-J."/>
            <person name="Ko J."/>
            <person name="Kim S.-G."/>
        </authorList>
    </citation>
    <scope>NUCLEOTIDE SEQUENCE</scope>
    <source>
        <strain evidence="1">KCTC 25031</strain>
    </source>
</reference>
<name>A0AC61NFZ2_9BACT</name>
<sequence>MDKNTLKAFALIFLILIGAQYFMSPSEEEQAEMQRQQDSIAALDTQTTVKGDVVKMEELTPALNDSARIAMQKSQLGSFGDAVVGKEEFVTLENNLMKVKLSTKGGRVYSVELKDYKRFDGSPLILFDGDMNRFGLRFNSIQNGAPIETNKLFFTSSVQGTLVASGPDVPKGKEAKLKFNKENPGKSVETNMTLKTAEGAVIQYQYSLPYNTYLLNYKIATHNLPKVATGQNGFMQIDWSSHIPRQEASSKYGEDTHTTVMYRELLKKGRGDVDDLGVSKDNNEKIEGKVEWIAFKQLFFSSILVNQSGFTHSDMSIKTEVNDSTAYLARMNAEMDLPFDASKANNNYNLTFYFGPNKYSILSQQSDLEFDHLIQLGWGIFGWVNKYLVIPVFNFLSKYIGSYGVIILLLTIIIKLIIFPFTFKSYKSQAKMRVLKPEIDEIQKKYGKEKAMEAQQATMALYKKAGVNPMGGCIPMLFQMPIVIAMFRFFPVSIELRQQSFLWAHDLSTYDSIFHLPFTIPFYGDHVSLFCLLMTVTNILYMKYNSEMTGSSSAMPGMKGMMYMMPVMFLFMFNNYASGLSYYYFLSLLITFIQMFFVKRMINEDAIRNQIAKNKKKKVKKSKWQTRMEEMARQQQETAKKRK</sequence>
<proteinExistence type="predicted"/>
<protein>
    <submittedName>
        <fullName evidence="1">Membrane protein insertase YidC</fullName>
    </submittedName>
</protein>
<organism evidence="1 2">
    <name type="scientific">Halosquirtibacter laminarini</name>
    <dbReference type="NCBI Taxonomy" id="3374600"/>
    <lineage>
        <taxon>Bacteria</taxon>
        <taxon>Pseudomonadati</taxon>
        <taxon>Bacteroidota</taxon>
        <taxon>Bacteroidia</taxon>
        <taxon>Marinilabiliales</taxon>
        <taxon>Prolixibacteraceae</taxon>
        <taxon>Halosquirtibacter</taxon>
    </lineage>
</organism>
<dbReference type="EMBL" id="CP081303">
    <property type="protein sequence ID" value="QZE14483.1"/>
    <property type="molecule type" value="Genomic_DNA"/>
</dbReference>
<dbReference type="Proteomes" id="UP000826212">
    <property type="component" value="Chromosome"/>
</dbReference>
<gene>
    <name evidence="1" type="primary">yidC</name>
    <name evidence="1" type="ORF">K4L44_01030</name>
</gene>
<keyword evidence="2" id="KW-1185">Reference proteome</keyword>